<evidence type="ECO:0000256" key="4">
    <source>
        <dbReference type="SAM" id="Phobius"/>
    </source>
</evidence>
<dbReference type="OrthoDB" id="9806939at2"/>
<dbReference type="Pfam" id="PF25917">
    <property type="entry name" value="BSH_RND"/>
    <property type="match status" value="1"/>
</dbReference>
<dbReference type="RefSeq" id="WP_091717638.1">
    <property type="nucleotide sequence ID" value="NZ_FNHS01000010.1"/>
</dbReference>
<keyword evidence="4" id="KW-0812">Transmembrane</keyword>
<feature type="coiled-coil region" evidence="2">
    <location>
        <begin position="117"/>
        <end position="144"/>
    </location>
</feature>
<gene>
    <name evidence="8" type="ORF">SAMN05216360_11031</name>
</gene>
<dbReference type="Pfam" id="PF25954">
    <property type="entry name" value="Beta-barrel_RND_2"/>
    <property type="match status" value="1"/>
</dbReference>
<organism evidence="8 9">
    <name type="scientific">Methylobacterium phyllostachyos</name>
    <dbReference type="NCBI Taxonomy" id="582672"/>
    <lineage>
        <taxon>Bacteria</taxon>
        <taxon>Pseudomonadati</taxon>
        <taxon>Pseudomonadota</taxon>
        <taxon>Alphaproteobacteria</taxon>
        <taxon>Hyphomicrobiales</taxon>
        <taxon>Methylobacteriaceae</taxon>
        <taxon>Methylobacterium</taxon>
    </lineage>
</organism>
<dbReference type="SUPFAM" id="SSF111369">
    <property type="entry name" value="HlyD-like secretion proteins"/>
    <property type="match status" value="1"/>
</dbReference>
<dbReference type="EMBL" id="FNHS01000010">
    <property type="protein sequence ID" value="SDN65456.1"/>
    <property type="molecule type" value="Genomic_DNA"/>
</dbReference>
<dbReference type="AlphaFoldDB" id="A0A1H0D5W4"/>
<dbReference type="GO" id="GO:1990281">
    <property type="term" value="C:efflux pump complex"/>
    <property type="evidence" value="ECO:0007669"/>
    <property type="project" value="TreeGrafter"/>
</dbReference>
<proteinExistence type="inferred from homology"/>
<sequence>MADRDSSAADQSGLPARSGRLWLVLLVLAGTGLLGYRYWPEPSRAASPPQSAAAQTPHVRVAKAAQASGPLTLTQTGTTQAFDTANLYPRATGYIVERKVDIGTHVKQGDLLFRISAPDLDQQLVQAQAQVVQLQAALIQARAMVDQADANRHLADVTNRRTSTLAGTGAETRQNADTSQAGVLTQTANVDAAKAAVKVAEANIAAQEAQVARLKVLTGFEEIRAPFDGVVTARNNDVGDAVTADTNTGLPLLTLNRDDVLRMAVNVPLYAADGVRDGLAARVEVAQIPGKVFPGTVSRSSAALLYASRILVTQVDIPNPDAALRPGLYITLTLEIPRVAPAVTVPSDALIFDQHGTRVAVVETGADGSQVARMRPVTIFRQTRTALELRSGLAGGERVIVGPPASLRDGDRVTPQPEDKAGA</sequence>
<evidence type="ECO:0000256" key="3">
    <source>
        <dbReference type="SAM" id="MobiDB-lite"/>
    </source>
</evidence>
<dbReference type="STRING" id="582672.SAMN05216360_11031"/>
<dbReference type="Gene3D" id="2.40.50.100">
    <property type="match status" value="1"/>
</dbReference>
<keyword evidence="4" id="KW-0472">Membrane</keyword>
<evidence type="ECO:0000256" key="2">
    <source>
        <dbReference type="SAM" id="Coils"/>
    </source>
</evidence>
<dbReference type="Gene3D" id="2.40.420.20">
    <property type="match status" value="1"/>
</dbReference>
<dbReference type="PANTHER" id="PTHR30469">
    <property type="entry name" value="MULTIDRUG RESISTANCE PROTEIN MDTA"/>
    <property type="match status" value="1"/>
</dbReference>
<evidence type="ECO:0000313" key="9">
    <source>
        <dbReference type="Proteomes" id="UP000198704"/>
    </source>
</evidence>
<keyword evidence="4" id="KW-1133">Transmembrane helix</keyword>
<dbReference type="Pfam" id="PF25876">
    <property type="entry name" value="HH_MFP_RND"/>
    <property type="match status" value="1"/>
</dbReference>
<accession>A0A1H0D5W4</accession>
<comment type="similarity">
    <text evidence="1">Belongs to the membrane fusion protein (MFP) (TC 8.A.1) family.</text>
</comment>
<dbReference type="InterPro" id="IPR058792">
    <property type="entry name" value="Beta-barrel_RND_2"/>
</dbReference>
<dbReference type="InterPro" id="IPR058624">
    <property type="entry name" value="MdtA-like_HH"/>
</dbReference>
<feature type="coiled-coil region" evidence="2">
    <location>
        <begin position="190"/>
        <end position="217"/>
    </location>
</feature>
<feature type="domain" description="Multidrug resistance protein MdtA-like alpha-helical hairpin" evidence="5">
    <location>
        <begin position="140"/>
        <end position="204"/>
    </location>
</feature>
<reference evidence="9" key="1">
    <citation type="submission" date="2016-10" db="EMBL/GenBank/DDBJ databases">
        <authorList>
            <person name="Varghese N."/>
            <person name="Submissions S."/>
        </authorList>
    </citation>
    <scope>NUCLEOTIDE SEQUENCE [LARGE SCALE GENOMIC DNA]</scope>
    <source>
        <strain evidence="9">BL47</strain>
    </source>
</reference>
<dbReference type="InterPro" id="IPR006143">
    <property type="entry name" value="RND_pump_MFP"/>
</dbReference>
<evidence type="ECO:0000256" key="1">
    <source>
        <dbReference type="ARBA" id="ARBA00009477"/>
    </source>
</evidence>
<feature type="region of interest" description="Disordered" evidence="3">
    <location>
        <begin position="400"/>
        <end position="423"/>
    </location>
</feature>
<feature type="compositionally biased region" description="Basic and acidic residues" evidence="3">
    <location>
        <begin position="408"/>
        <end position="423"/>
    </location>
</feature>
<evidence type="ECO:0000313" key="8">
    <source>
        <dbReference type="EMBL" id="SDN65456.1"/>
    </source>
</evidence>
<feature type="domain" description="CusB-like beta-barrel" evidence="7">
    <location>
        <begin position="265"/>
        <end position="335"/>
    </location>
</feature>
<dbReference type="Gene3D" id="1.10.287.470">
    <property type="entry name" value="Helix hairpin bin"/>
    <property type="match status" value="1"/>
</dbReference>
<dbReference type="NCBIfam" id="TIGR01730">
    <property type="entry name" value="RND_mfp"/>
    <property type="match status" value="1"/>
</dbReference>
<dbReference type="Proteomes" id="UP000198704">
    <property type="component" value="Unassembled WGS sequence"/>
</dbReference>
<name>A0A1H0D5W4_9HYPH</name>
<evidence type="ECO:0000259" key="6">
    <source>
        <dbReference type="Pfam" id="PF25917"/>
    </source>
</evidence>
<keyword evidence="2" id="KW-0175">Coiled coil</keyword>
<evidence type="ECO:0000259" key="7">
    <source>
        <dbReference type="Pfam" id="PF25954"/>
    </source>
</evidence>
<feature type="domain" description="Multidrug resistance protein MdtA-like barrel-sandwich hybrid" evidence="6">
    <location>
        <begin position="84"/>
        <end position="249"/>
    </location>
</feature>
<keyword evidence="9" id="KW-1185">Reference proteome</keyword>
<feature type="transmembrane region" description="Helical" evidence="4">
    <location>
        <begin position="21"/>
        <end position="39"/>
    </location>
</feature>
<dbReference type="PANTHER" id="PTHR30469:SF37">
    <property type="entry name" value="RAGD PROTEIN"/>
    <property type="match status" value="1"/>
</dbReference>
<dbReference type="InterPro" id="IPR058625">
    <property type="entry name" value="MdtA-like_BSH"/>
</dbReference>
<protein>
    <submittedName>
        <fullName evidence="8">RND family efflux transporter, MFP subunit</fullName>
    </submittedName>
</protein>
<dbReference type="Gene3D" id="2.40.30.170">
    <property type="match status" value="1"/>
</dbReference>
<dbReference type="GO" id="GO:0015562">
    <property type="term" value="F:efflux transmembrane transporter activity"/>
    <property type="evidence" value="ECO:0007669"/>
    <property type="project" value="TreeGrafter"/>
</dbReference>
<evidence type="ECO:0000259" key="5">
    <source>
        <dbReference type="Pfam" id="PF25876"/>
    </source>
</evidence>